<dbReference type="PANTHER" id="PTHR23028:SF134">
    <property type="entry name" value="PUTATIVE (AFU_ORTHOLOGUE AFUA_4G08520)-RELATED"/>
    <property type="match status" value="1"/>
</dbReference>
<dbReference type="EMBL" id="JBFTWV010000005">
    <property type="protein sequence ID" value="KAL2800060.1"/>
    <property type="molecule type" value="Genomic_DNA"/>
</dbReference>
<evidence type="ECO:0000259" key="2">
    <source>
        <dbReference type="Pfam" id="PF01757"/>
    </source>
</evidence>
<dbReference type="InterPro" id="IPR050879">
    <property type="entry name" value="Acyltransferase_3"/>
</dbReference>
<dbReference type="PANTHER" id="PTHR23028">
    <property type="entry name" value="ACETYLTRANSFERASE"/>
    <property type="match status" value="1"/>
</dbReference>
<dbReference type="Pfam" id="PF01757">
    <property type="entry name" value="Acyl_transf_3"/>
    <property type="match status" value="1"/>
</dbReference>
<feature type="transmembrane region" description="Helical" evidence="1">
    <location>
        <begin position="60"/>
        <end position="84"/>
    </location>
</feature>
<gene>
    <name evidence="3" type="ORF">BJX66DRAFT_332677</name>
</gene>
<evidence type="ECO:0000313" key="3">
    <source>
        <dbReference type="EMBL" id="KAL2800060.1"/>
    </source>
</evidence>
<keyword evidence="3" id="KW-0012">Acyltransferase</keyword>
<sequence length="225" mass="25627">MPERSMDGRQRWLDGLRGVAAVIVAWFHFTVGEMKIPYRGFNDEPAEQNRHIIQLPPFRILYAGKAMVTLFFVISGYSVPLAIIRRRSQNNNADCYRKLTSSVIRRGFRLYLPIILVCMTSQILFFMGAYSNWSFPRTEGCPRAPPWSAIWQHFRCFALPFLSSIGFIEAKYGSGLNAQLWTMPIELKGSFAIYLTILGLLSATPKARLKIVALLAALFSLLWDP</sequence>
<evidence type="ECO:0000256" key="1">
    <source>
        <dbReference type="SAM" id="Phobius"/>
    </source>
</evidence>
<dbReference type="GO" id="GO:0016746">
    <property type="term" value="F:acyltransferase activity"/>
    <property type="evidence" value="ECO:0007669"/>
    <property type="project" value="UniProtKB-KW"/>
</dbReference>
<organism evidence="3 4">
    <name type="scientific">Aspergillus keveii</name>
    <dbReference type="NCBI Taxonomy" id="714993"/>
    <lineage>
        <taxon>Eukaryota</taxon>
        <taxon>Fungi</taxon>
        <taxon>Dikarya</taxon>
        <taxon>Ascomycota</taxon>
        <taxon>Pezizomycotina</taxon>
        <taxon>Eurotiomycetes</taxon>
        <taxon>Eurotiomycetidae</taxon>
        <taxon>Eurotiales</taxon>
        <taxon>Aspergillaceae</taxon>
        <taxon>Aspergillus</taxon>
        <taxon>Aspergillus subgen. Nidulantes</taxon>
    </lineage>
</organism>
<evidence type="ECO:0000313" key="4">
    <source>
        <dbReference type="Proteomes" id="UP001610563"/>
    </source>
</evidence>
<feature type="domain" description="Acyltransferase 3" evidence="2">
    <location>
        <begin position="11"/>
        <end position="222"/>
    </location>
</feature>
<protein>
    <submittedName>
        <fullName evidence="3">Acyltransferase 3</fullName>
    </submittedName>
</protein>
<accession>A0ABR4GLZ5</accession>
<comment type="caution">
    <text evidence="3">The sequence shown here is derived from an EMBL/GenBank/DDBJ whole genome shotgun (WGS) entry which is preliminary data.</text>
</comment>
<keyword evidence="1" id="KW-0812">Transmembrane</keyword>
<keyword evidence="3" id="KW-0808">Transferase</keyword>
<keyword evidence="4" id="KW-1185">Reference proteome</keyword>
<name>A0ABR4GLZ5_9EURO</name>
<feature type="transmembrane region" description="Helical" evidence="1">
    <location>
        <begin position="110"/>
        <end position="130"/>
    </location>
</feature>
<reference evidence="3 4" key="1">
    <citation type="submission" date="2024-07" db="EMBL/GenBank/DDBJ databases">
        <title>Section-level genome sequencing and comparative genomics of Aspergillus sections Usti and Cavernicolus.</title>
        <authorList>
            <consortium name="Lawrence Berkeley National Laboratory"/>
            <person name="Nybo J.L."/>
            <person name="Vesth T.C."/>
            <person name="Theobald S."/>
            <person name="Frisvad J.C."/>
            <person name="Larsen T.O."/>
            <person name="Kjaerboelling I."/>
            <person name="Rothschild-Mancinelli K."/>
            <person name="Lyhne E.K."/>
            <person name="Kogle M.E."/>
            <person name="Barry K."/>
            <person name="Clum A."/>
            <person name="Na H."/>
            <person name="Ledsgaard L."/>
            <person name="Lin J."/>
            <person name="Lipzen A."/>
            <person name="Kuo A."/>
            <person name="Riley R."/>
            <person name="Mondo S."/>
            <person name="Labutti K."/>
            <person name="Haridas S."/>
            <person name="Pangalinan J."/>
            <person name="Salamov A.A."/>
            <person name="Simmons B.A."/>
            <person name="Magnuson J.K."/>
            <person name="Chen J."/>
            <person name="Drula E."/>
            <person name="Henrissat B."/>
            <person name="Wiebenga A."/>
            <person name="Lubbers R.J."/>
            <person name="Gomes A.C."/>
            <person name="Makela M.R."/>
            <person name="Stajich J."/>
            <person name="Grigoriev I.V."/>
            <person name="Mortensen U.H."/>
            <person name="De Vries R.P."/>
            <person name="Baker S.E."/>
            <person name="Andersen M.R."/>
        </authorList>
    </citation>
    <scope>NUCLEOTIDE SEQUENCE [LARGE SCALE GENOMIC DNA]</scope>
    <source>
        <strain evidence="3 4">CBS 209.92</strain>
    </source>
</reference>
<feature type="transmembrane region" description="Helical" evidence="1">
    <location>
        <begin position="180"/>
        <end position="201"/>
    </location>
</feature>
<keyword evidence="1" id="KW-0472">Membrane</keyword>
<proteinExistence type="predicted"/>
<dbReference type="InterPro" id="IPR002656">
    <property type="entry name" value="Acyl_transf_3_dom"/>
</dbReference>
<keyword evidence="1" id="KW-1133">Transmembrane helix</keyword>
<dbReference type="Proteomes" id="UP001610563">
    <property type="component" value="Unassembled WGS sequence"/>
</dbReference>
<feature type="transmembrane region" description="Helical" evidence="1">
    <location>
        <begin position="12"/>
        <end position="29"/>
    </location>
</feature>